<dbReference type="InParanoid" id="A9UZK3"/>
<dbReference type="GO" id="GO:0005524">
    <property type="term" value="F:ATP binding"/>
    <property type="evidence" value="ECO:0000318"/>
    <property type="project" value="GO_Central"/>
</dbReference>
<sequence length="2651" mass="295624">MAACNNIEQGADMTIFDELLEERIQDAASAMSSGWSIVDPSDASPITRGGAGIQINADGTYTIKHSATLNVMVMANLCFTWASAQFEKIRDFGLAAGKRPGCLLLGDSGVGKSILMMTLEGVRFEEGRTAGGRKQLNLEYGTPPRYRGLVGNGTEAHTVIPRLAMLEDAVFIDPPGWTETRNETLGLINCILLRQLLEAIQRRRIVLVLNYKSMSGAGYLANQLQSLNRLSPDFAALQPGFVCLFSHLEAETDAEAIIEHLDQHATRLDVSESVFQQNVLAHIISQLRRWGNALLLRPHLKQPSPEHLRDLLINGLSDCQAPSIPLGSPLQDGKLAAVQNAANNVLERLHDCLNDSDRPSWASGVKMLSTLRRLSALLANAYITSLYDKALGSLYGMFSCHTQGFLSTLRQNSFEASRDHFAALQHLDAYNKELRQHQAVDHGLFARLYSYCGLSMPETTTWDQEMLKSDLLKQAQDWGTTLATQTMEANQEQSFAPRPEAIEVATTLTRFDQHLGSLCCESPLWNPIAQDLQRQARESRAIGNSIIECLSHADTSNKTPTNASWQALRNSFNLLSRAQAYSALVELEETRTLFNEQQVQISHAYEKVCDHVAEIVSCLAHEHVDAEASRDLCILMQLLRILDDSFDKECHAASANRPQYREQLARFEAAIRERICNAISTAQDGARLEKTRQALDQLLILLMCFQSNEVVRDAHRHAYSLLCQLATKQSMCQAKLNTILQYEANGETFRDMAVAIRELELWSWLDPMLADGRLLCEPTRANGDPTNEPSRSLSIANIQSVVEQTVEGLRECLRAAVVNVSSSLMNVNAVQPERELECLKHMHPVKQVIGEEFVDEQVALLINNLGGVQTRLSAFDISQTTEGVREETLQWLSSLTLQVEQLSSCYPMLRSTAWAALLQSLASSRAQIVDNVRALVRQLHEAVREKLASPQPATAGAELDLLASLVRSQDHEIQSIVDPVYNKAQQDLRRRFEELRTQYTEHMSAGGVEMAQTVKNVLISTVVLELHLPEVADILSTLEVMDAEAMTKVKDELSRSLADVDYDQVQGILTEVRQAAQQTPEWRAPFSTLCGLAKRELQRQTSEALNAAKRHARTCTRARAPTEARADALSQLDELDRFFFSLEVLHGEVTEPDLQKIDEGFAAIVLKVAEDLSRRLGIALAAYRFTAFHDLYLDLEAWECLSRNEAANACFLTIQNKVNTLSTDVEQHVRQLIAAADGVTLASVVQAFVNARDESAELLQHVLDLPALANRVCDWVSSAAEQELVAIQASLYHERQNLKVVEDRLDRYNRCFYFPLQSKSLPPFQTEQSRLSQDRQRLQKAMQNILHKSRYPALTPQVAHGLLQRLNTSKPEHMHAFIDVAKTTCQKAIEDILQGRSHNELGVKVTPDALDRLAGLTAFHAGLTQSTLNETFVQDILGEVLTTAERAIASQLHADLKQCFDSFVNWRILEAEAACETIQTSFDRFKALSPAASVPLEPLLAQVLSEKSVKSTTFQYGSDRVDQLSLTDLTQPSFQAKTLWERLQVLQRAAKMYEEQAPAIVVQNSRMCNPHDTLQKIQRHWSDLCQQVVAAVQSHLHAPGPTKTIGALHRVLTKLALDPQPWLEADLKQAQENVETSLMQFAAAAADRVPSHVAEKKWGPLNKEMRFSFDLAADLTSFSDASRIGTMQEEALKAELDKRTEPFVDDLEQLATCLVSMQELASNSISGHIKHQVKLLTTKRLHELRQSAGGNRRKERDNDLCLGQLLSRREHGRYGEEVKAGHPQFEAARIKQRQEATLGMGIDQALKEMTKPENSAKVSPAHANRLRDAYGAYRSEFESHMKNPNQVPRLVAQVQANCRKLAQTPSKMSQQLPGLLALLSAIWSLTSLAELAETTRTHHGIYKELHVVQVLALLELLGFGAGDDSLTRFGTWIKAFVGGQENKLGGAFVQVQTGGGKSIILGFACVLYALLGFDVSCACYSDILSSRDYKDFEAFFKTMGVHGNIRYSTMQALAERELNARGCMRTAVQRLIADNTLSKRKKPKASRPKILLVDEVDVLFAPIFLAETYNPLASQKDADFESILRTLWQDATLSLEQVINLEASQRLLQRYAHVHDYIMTTLKKLVKDRAAHAAEEHPYTVQNGRIAYDLAGLDQPSTSTFYGYETQYAYLTEEHRADEPNTIQSKFALHANAGNFSFFKMIQNFDVVGGLSGTLPDDMTVLKRELNVQRSTALPSMYGEHKLRRDRVQIVADSDRLHQQVAEECLKQSEGRAVIAFFKDTKDLQAFMASTPFKSQLAGLTINIIDKDQADIPQRIHQATNADTVTLATAPFGRGSDFVVLDRNIIDNGGVHVIQTFLSQDIAEEIQIQGRTARHSNPGSYRLILSLPDLKRLLGSDLLNSLTEGAYEGVPDVLDQARRNLHKETLNKLFDKLKACEGSHARSMQFMDALFAGPEGNPASSTLYPATKNPFVVYTSQIKTKKKKMQRKPKRKKHKTAEPMKMDKVVRIHEANVTKYTALQGQPPIKIISKISSSDISVANIISRIKVEVFFLSVNIHVCLGAIIQVVIQAIVTKRVVKRTLESNIIIRCIAWYIQITGFLLHTINCIETLHAAELLIGANGQVAITIAVHIVIFIKVRRRHILVEAILIDV</sequence>
<dbReference type="Pfam" id="PF07517">
    <property type="entry name" value="SecA_DEAD"/>
    <property type="match status" value="1"/>
</dbReference>
<keyword evidence="1" id="KW-0813">Transport</keyword>
<keyword evidence="3" id="KW-1133">Transmembrane helix</keyword>
<feature type="transmembrane region" description="Helical" evidence="3">
    <location>
        <begin position="2585"/>
        <end position="2604"/>
    </location>
</feature>
<dbReference type="EMBL" id="CH991551">
    <property type="protein sequence ID" value="EDQ89246.1"/>
    <property type="molecule type" value="Genomic_DNA"/>
</dbReference>
<evidence type="ECO:0000259" key="4">
    <source>
        <dbReference type="PROSITE" id="PS51196"/>
    </source>
</evidence>
<dbReference type="PANTHER" id="PTHR30612">
    <property type="entry name" value="SECA INNER MEMBRANE COMPONENT OF SEC PROTEIN SECRETION SYSTEM"/>
    <property type="match status" value="1"/>
</dbReference>
<keyword evidence="3" id="KW-0812">Transmembrane</keyword>
<feature type="transmembrane region" description="Helical" evidence="3">
    <location>
        <begin position="2549"/>
        <end position="2573"/>
    </location>
</feature>
<proteinExistence type="predicted"/>
<name>A9UZK3_MONBE</name>
<keyword evidence="3" id="KW-0472">Membrane</keyword>
<evidence type="ECO:0000313" key="6">
    <source>
        <dbReference type="Proteomes" id="UP000001357"/>
    </source>
</evidence>
<evidence type="ECO:0000313" key="5">
    <source>
        <dbReference type="EMBL" id="EDQ89246.1"/>
    </source>
</evidence>
<dbReference type="GO" id="GO:0006886">
    <property type="term" value="P:intracellular protein transport"/>
    <property type="evidence" value="ECO:0007669"/>
    <property type="project" value="InterPro"/>
</dbReference>
<dbReference type="GO" id="GO:0006605">
    <property type="term" value="P:protein targeting"/>
    <property type="evidence" value="ECO:0007669"/>
    <property type="project" value="InterPro"/>
</dbReference>
<evidence type="ECO:0000256" key="1">
    <source>
        <dbReference type="ARBA" id="ARBA00022927"/>
    </source>
</evidence>
<protein>
    <recommendedName>
        <fullName evidence="4">SecA family profile domain-containing protein</fullName>
    </recommendedName>
</protein>
<accession>A9UZK3</accession>
<dbReference type="FunFam" id="3.40.50.300:FF:002701">
    <property type="entry name" value="Predicted protein"/>
    <property type="match status" value="1"/>
</dbReference>
<feature type="domain" description="SecA family profile" evidence="4">
    <location>
        <begin position="1829"/>
        <end position="2415"/>
    </location>
</feature>
<dbReference type="InterPro" id="IPR014018">
    <property type="entry name" value="SecA_motor_DEAD"/>
</dbReference>
<dbReference type="PROSITE" id="PS51196">
    <property type="entry name" value="SECA_MOTOR_DEAD"/>
    <property type="match status" value="1"/>
</dbReference>
<dbReference type="GO" id="GO:0017038">
    <property type="term" value="P:protein import"/>
    <property type="evidence" value="ECO:0007669"/>
    <property type="project" value="InterPro"/>
</dbReference>
<dbReference type="RefSeq" id="XP_001745822.1">
    <property type="nucleotide sequence ID" value="XM_001745770.1"/>
</dbReference>
<feature type="transmembrane region" description="Helical" evidence="3">
    <location>
        <begin position="2616"/>
        <end position="2635"/>
    </location>
</feature>
<dbReference type="FunFam" id="3.40.50.300:FF:003752">
    <property type="entry name" value="Predicted protein"/>
    <property type="match status" value="1"/>
</dbReference>
<evidence type="ECO:0000256" key="3">
    <source>
        <dbReference type="SAM" id="Phobius"/>
    </source>
</evidence>
<dbReference type="SUPFAM" id="SSF52540">
    <property type="entry name" value="P-loop containing nucleoside triphosphate hydrolases"/>
    <property type="match status" value="3"/>
</dbReference>
<reference evidence="5 6" key="1">
    <citation type="journal article" date="2008" name="Nature">
        <title>The genome of the choanoflagellate Monosiga brevicollis and the origin of metazoans.</title>
        <authorList>
            <consortium name="JGI Sequencing"/>
            <person name="King N."/>
            <person name="Westbrook M.J."/>
            <person name="Young S.L."/>
            <person name="Kuo A."/>
            <person name="Abedin M."/>
            <person name="Chapman J."/>
            <person name="Fairclough S."/>
            <person name="Hellsten U."/>
            <person name="Isogai Y."/>
            <person name="Letunic I."/>
            <person name="Marr M."/>
            <person name="Pincus D."/>
            <person name="Putnam N."/>
            <person name="Rokas A."/>
            <person name="Wright K.J."/>
            <person name="Zuzow R."/>
            <person name="Dirks W."/>
            <person name="Good M."/>
            <person name="Goodstein D."/>
            <person name="Lemons D."/>
            <person name="Li W."/>
            <person name="Lyons J.B."/>
            <person name="Morris A."/>
            <person name="Nichols S."/>
            <person name="Richter D.J."/>
            <person name="Salamov A."/>
            <person name="Bork P."/>
            <person name="Lim W.A."/>
            <person name="Manning G."/>
            <person name="Miller W.T."/>
            <person name="McGinnis W."/>
            <person name="Shapiro H."/>
            <person name="Tjian R."/>
            <person name="Grigoriev I.V."/>
            <person name="Rokhsar D."/>
        </authorList>
    </citation>
    <scope>NUCLEOTIDE SEQUENCE [LARGE SCALE GENOMIC DNA]</scope>
    <source>
        <strain evidence="6">MX1 / ATCC 50154</strain>
    </source>
</reference>
<dbReference type="Proteomes" id="UP000001357">
    <property type="component" value="Unassembled WGS sequence"/>
</dbReference>
<gene>
    <name evidence="5" type="ORF">MONBRDRAFT_25490</name>
</gene>
<dbReference type="Gene3D" id="3.40.50.300">
    <property type="entry name" value="P-loop containing nucleotide triphosphate hydrolases"/>
    <property type="match status" value="2"/>
</dbReference>
<evidence type="ECO:0000256" key="2">
    <source>
        <dbReference type="ARBA" id="ARBA00023010"/>
    </source>
</evidence>
<organism evidence="5 6">
    <name type="scientific">Monosiga brevicollis</name>
    <name type="common">Choanoflagellate</name>
    <dbReference type="NCBI Taxonomy" id="81824"/>
    <lineage>
        <taxon>Eukaryota</taxon>
        <taxon>Choanoflagellata</taxon>
        <taxon>Craspedida</taxon>
        <taxon>Salpingoecidae</taxon>
        <taxon>Monosiga</taxon>
    </lineage>
</organism>
<dbReference type="InterPro" id="IPR027417">
    <property type="entry name" value="P-loop_NTPase"/>
</dbReference>
<keyword evidence="6" id="KW-1185">Reference proteome</keyword>
<dbReference type="GeneID" id="5891198"/>
<dbReference type="PANTHER" id="PTHR30612:SF0">
    <property type="entry name" value="CHLOROPLAST PROTEIN-TRANSPORTING ATPASE"/>
    <property type="match status" value="1"/>
</dbReference>
<keyword evidence="2" id="KW-0811">Translocation</keyword>
<dbReference type="eggNOG" id="ENOG502RZNF">
    <property type="taxonomic scope" value="Eukaryota"/>
</dbReference>
<dbReference type="GO" id="GO:0016020">
    <property type="term" value="C:membrane"/>
    <property type="evidence" value="ECO:0007669"/>
    <property type="project" value="InterPro"/>
</dbReference>
<dbReference type="KEGG" id="mbr:MONBRDRAFT_25490"/>
<keyword evidence="1" id="KW-0653">Protein transport</keyword>
<dbReference type="InterPro" id="IPR011115">
    <property type="entry name" value="SecA_DEAD"/>
</dbReference>
<dbReference type="InterPro" id="IPR000185">
    <property type="entry name" value="SecA"/>
</dbReference>